<comment type="caution">
    <text evidence="2">The sequence shown here is derived from an EMBL/GenBank/DDBJ whole genome shotgun (WGS) entry which is preliminary data.</text>
</comment>
<dbReference type="Proteomes" id="UP001302812">
    <property type="component" value="Unassembled WGS sequence"/>
</dbReference>
<sequence length="301" mass="34116">MATKMSNGAAPGPERAPSPRVVPMKVIVCGLMRTGTLSVKAALRQLGIHDVYHMQTTGTNPEDIPDWMRAIDAKYNGKGQFTREDWDKLLATYQATTDLPASLFGTELARAYPEAKVIILNREREKWYNSCLTSIHAAFSSITLLDKILIMLFDPYLRQQAIFHHKVNTQVQGFAWPEKEKALAFYDRYYDEWRKEIPKERVLEYRVQDGWGPLCKHLGVPVPMVEVNGRMVEAEYPRLNDGASMLAAAKSKCRAMRKRVFWRLAGWVQTVGFVGLLAYVLSSRQGRVPLGFSGWTSSKSL</sequence>
<dbReference type="InterPro" id="IPR040632">
    <property type="entry name" value="Sulfotransfer_4"/>
</dbReference>
<reference evidence="2" key="1">
    <citation type="journal article" date="2023" name="Mol. Phylogenet. Evol.">
        <title>Genome-scale phylogeny and comparative genomics of the fungal order Sordariales.</title>
        <authorList>
            <person name="Hensen N."/>
            <person name="Bonometti L."/>
            <person name="Westerberg I."/>
            <person name="Brannstrom I.O."/>
            <person name="Guillou S."/>
            <person name="Cros-Aarteil S."/>
            <person name="Calhoun S."/>
            <person name="Haridas S."/>
            <person name="Kuo A."/>
            <person name="Mondo S."/>
            <person name="Pangilinan J."/>
            <person name="Riley R."/>
            <person name="LaButti K."/>
            <person name="Andreopoulos B."/>
            <person name="Lipzen A."/>
            <person name="Chen C."/>
            <person name="Yan M."/>
            <person name="Daum C."/>
            <person name="Ng V."/>
            <person name="Clum A."/>
            <person name="Steindorff A."/>
            <person name="Ohm R.A."/>
            <person name="Martin F."/>
            <person name="Silar P."/>
            <person name="Natvig D.O."/>
            <person name="Lalanne C."/>
            <person name="Gautier V."/>
            <person name="Ament-Velasquez S.L."/>
            <person name="Kruys A."/>
            <person name="Hutchinson M.I."/>
            <person name="Powell A.J."/>
            <person name="Barry K."/>
            <person name="Miller A.N."/>
            <person name="Grigoriev I.V."/>
            <person name="Debuchy R."/>
            <person name="Gladieux P."/>
            <person name="Hiltunen Thoren M."/>
            <person name="Johannesson H."/>
        </authorList>
    </citation>
    <scope>NUCLEOTIDE SEQUENCE</scope>
    <source>
        <strain evidence="2">CBS 508.74</strain>
    </source>
</reference>
<feature type="transmembrane region" description="Helical" evidence="1">
    <location>
        <begin position="260"/>
        <end position="281"/>
    </location>
</feature>
<evidence type="ECO:0000313" key="2">
    <source>
        <dbReference type="EMBL" id="KAK4110074.1"/>
    </source>
</evidence>
<name>A0AAN6QKA8_9PEZI</name>
<dbReference type="Pfam" id="PF17784">
    <property type="entry name" value="Sulfotransfer_4"/>
    <property type="match status" value="1"/>
</dbReference>
<reference evidence="2" key="2">
    <citation type="submission" date="2023-05" db="EMBL/GenBank/DDBJ databases">
        <authorList>
            <consortium name="Lawrence Berkeley National Laboratory"/>
            <person name="Steindorff A."/>
            <person name="Hensen N."/>
            <person name="Bonometti L."/>
            <person name="Westerberg I."/>
            <person name="Brannstrom I.O."/>
            <person name="Guillou S."/>
            <person name="Cros-Aarteil S."/>
            <person name="Calhoun S."/>
            <person name="Haridas S."/>
            <person name="Kuo A."/>
            <person name="Mondo S."/>
            <person name="Pangilinan J."/>
            <person name="Riley R."/>
            <person name="Labutti K."/>
            <person name="Andreopoulos B."/>
            <person name="Lipzen A."/>
            <person name="Chen C."/>
            <person name="Yanf M."/>
            <person name="Daum C."/>
            <person name="Ng V."/>
            <person name="Clum A."/>
            <person name="Ohm R."/>
            <person name="Martin F."/>
            <person name="Silar P."/>
            <person name="Natvig D."/>
            <person name="Lalanne C."/>
            <person name="Gautier V."/>
            <person name="Ament-Velasquez S.L."/>
            <person name="Kruys A."/>
            <person name="Hutchinson M.I."/>
            <person name="Powell A.J."/>
            <person name="Barry K."/>
            <person name="Miller A.N."/>
            <person name="Grigoriev I.V."/>
            <person name="Debuchy R."/>
            <person name="Gladieux P."/>
            <person name="Thoren M.H."/>
            <person name="Johannesson H."/>
        </authorList>
    </citation>
    <scope>NUCLEOTIDE SEQUENCE</scope>
    <source>
        <strain evidence="2">CBS 508.74</strain>
    </source>
</reference>
<dbReference type="AlphaFoldDB" id="A0AAN6QKA8"/>
<keyword evidence="1" id="KW-1133">Transmembrane helix</keyword>
<dbReference type="SUPFAM" id="SSF52540">
    <property type="entry name" value="P-loop containing nucleoside triphosphate hydrolases"/>
    <property type="match status" value="1"/>
</dbReference>
<proteinExistence type="predicted"/>
<dbReference type="EMBL" id="MU853352">
    <property type="protein sequence ID" value="KAK4110074.1"/>
    <property type="molecule type" value="Genomic_DNA"/>
</dbReference>
<accession>A0AAN6QKA8</accession>
<gene>
    <name evidence="2" type="ORF">N656DRAFT_831050</name>
</gene>
<dbReference type="PANTHER" id="PTHR36978">
    <property type="entry name" value="P-LOOP CONTAINING NUCLEOTIDE TRIPHOSPHATE HYDROLASE"/>
    <property type="match status" value="1"/>
</dbReference>
<dbReference type="GeneID" id="89942747"/>
<dbReference type="RefSeq" id="XP_064667644.1">
    <property type="nucleotide sequence ID" value="XM_064818621.1"/>
</dbReference>
<dbReference type="Gene3D" id="3.40.50.300">
    <property type="entry name" value="P-loop containing nucleotide triphosphate hydrolases"/>
    <property type="match status" value="1"/>
</dbReference>
<keyword evidence="1" id="KW-0812">Transmembrane</keyword>
<keyword evidence="3" id="KW-1185">Reference proteome</keyword>
<protein>
    <submittedName>
        <fullName evidence="2">Uncharacterized protein</fullName>
    </submittedName>
</protein>
<dbReference type="InterPro" id="IPR027417">
    <property type="entry name" value="P-loop_NTPase"/>
</dbReference>
<evidence type="ECO:0000313" key="3">
    <source>
        <dbReference type="Proteomes" id="UP001302812"/>
    </source>
</evidence>
<keyword evidence="1" id="KW-0472">Membrane</keyword>
<evidence type="ECO:0000256" key="1">
    <source>
        <dbReference type="SAM" id="Phobius"/>
    </source>
</evidence>
<dbReference type="PANTHER" id="PTHR36978:SF4">
    <property type="entry name" value="P-LOOP CONTAINING NUCLEOSIDE TRIPHOSPHATE HYDROLASE PROTEIN"/>
    <property type="match status" value="1"/>
</dbReference>
<organism evidence="2 3">
    <name type="scientific">Canariomyces notabilis</name>
    <dbReference type="NCBI Taxonomy" id="2074819"/>
    <lineage>
        <taxon>Eukaryota</taxon>
        <taxon>Fungi</taxon>
        <taxon>Dikarya</taxon>
        <taxon>Ascomycota</taxon>
        <taxon>Pezizomycotina</taxon>
        <taxon>Sordariomycetes</taxon>
        <taxon>Sordariomycetidae</taxon>
        <taxon>Sordariales</taxon>
        <taxon>Chaetomiaceae</taxon>
        <taxon>Canariomyces</taxon>
    </lineage>
</organism>